<dbReference type="InterPro" id="IPR013325">
    <property type="entry name" value="RNA_pol_sigma_r2"/>
</dbReference>
<evidence type="ECO:0000313" key="3">
    <source>
        <dbReference type="Proteomes" id="UP000286974"/>
    </source>
</evidence>
<feature type="domain" description="RNA polymerase sigma-70 region 2" evidence="1">
    <location>
        <begin position="24"/>
        <end position="90"/>
    </location>
</feature>
<gene>
    <name evidence="2" type="ORF">NBRC111893_763</name>
</gene>
<dbReference type="SUPFAM" id="SSF88946">
    <property type="entry name" value="Sigma2 domain of RNA polymerase sigma factors"/>
    <property type="match status" value="1"/>
</dbReference>
<organism evidence="2 3">
    <name type="scientific">Lentilactobacillus kosonis</name>
    <dbReference type="NCBI Taxonomy" id="2810561"/>
    <lineage>
        <taxon>Bacteria</taxon>
        <taxon>Bacillati</taxon>
        <taxon>Bacillota</taxon>
        <taxon>Bacilli</taxon>
        <taxon>Lactobacillales</taxon>
        <taxon>Lactobacillaceae</taxon>
        <taxon>Lentilactobacillus</taxon>
    </lineage>
</organism>
<evidence type="ECO:0000259" key="1">
    <source>
        <dbReference type="Pfam" id="PF04542"/>
    </source>
</evidence>
<keyword evidence="3" id="KW-1185">Reference proteome</keyword>
<name>A0A401FJV6_9LACO</name>
<dbReference type="AlphaFoldDB" id="A0A401FJV6"/>
<dbReference type="Pfam" id="PF04542">
    <property type="entry name" value="Sigma70_r2"/>
    <property type="match status" value="1"/>
</dbReference>
<dbReference type="InterPro" id="IPR014284">
    <property type="entry name" value="RNA_pol_sigma-70_dom"/>
</dbReference>
<dbReference type="GO" id="GO:0003700">
    <property type="term" value="F:DNA-binding transcription factor activity"/>
    <property type="evidence" value="ECO:0007669"/>
    <property type="project" value="InterPro"/>
</dbReference>
<dbReference type="RefSeq" id="WP_125007949.1">
    <property type="nucleotide sequence ID" value="NZ_BEXA01000002.1"/>
</dbReference>
<protein>
    <submittedName>
        <fullName evidence="2">RNA polymerase sporulation specific sigma factor SigH</fullName>
    </submittedName>
</protein>
<dbReference type="EMBL" id="BEXA01000002">
    <property type="protein sequence ID" value="GAY72617.1"/>
    <property type="molecule type" value="Genomic_DNA"/>
</dbReference>
<sequence length="182" mass="21534">MNNLTEQQRVIVALNGNDEVFEELFTQYYPVARKVQNNFFISGMDKDDWDQEARIILYKAMQKFNPSMRVSFGSFYSRSLKNRAIDLVRLNNAQKRVPDNQLTSIDVNETYYSDTMMDDASTCPERTTMYLEKFEWVLSECSDMEREALIKMISQPNQNLKLDQSRALTNAFERCRRKFRND</sequence>
<dbReference type="GO" id="GO:0006352">
    <property type="term" value="P:DNA-templated transcription initiation"/>
    <property type="evidence" value="ECO:0007669"/>
    <property type="project" value="InterPro"/>
</dbReference>
<proteinExistence type="predicted"/>
<accession>A0A401FJV6</accession>
<dbReference type="InterPro" id="IPR007627">
    <property type="entry name" value="RNA_pol_sigma70_r2"/>
</dbReference>
<evidence type="ECO:0000313" key="2">
    <source>
        <dbReference type="EMBL" id="GAY72617.1"/>
    </source>
</evidence>
<dbReference type="NCBIfam" id="TIGR02937">
    <property type="entry name" value="sigma70-ECF"/>
    <property type="match status" value="1"/>
</dbReference>
<dbReference type="Gene3D" id="1.10.1740.10">
    <property type="match status" value="1"/>
</dbReference>
<dbReference type="OrthoDB" id="1767844at2"/>
<comment type="caution">
    <text evidence="2">The sequence shown here is derived from an EMBL/GenBank/DDBJ whole genome shotgun (WGS) entry which is preliminary data.</text>
</comment>
<dbReference type="Proteomes" id="UP000286974">
    <property type="component" value="Unassembled WGS sequence"/>
</dbReference>
<reference evidence="2 3" key="1">
    <citation type="submission" date="2017-11" db="EMBL/GenBank/DDBJ databases">
        <title>Draft Genome Sequence of Lactobacillus curieae NBRC 111893 isolated from Koso, a Japanese sugar-Vegetable Fermented Beverage.</title>
        <authorList>
            <person name="Chiou T.Y."/>
            <person name="Oshima K."/>
            <person name="Suda W."/>
            <person name="Hattori M."/>
            <person name="Takahashi T."/>
        </authorList>
    </citation>
    <scope>NUCLEOTIDE SEQUENCE [LARGE SCALE GENOMIC DNA]</scope>
    <source>
        <strain evidence="2 3">NBRC111893</strain>
    </source>
</reference>